<evidence type="ECO:0000256" key="1">
    <source>
        <dbReference type="SAM" id="Phobius"/>
    </source>
</evidence>
<comment type="caution">
    <text evidence="2">The sequence shown here is derived from an EMBL/GenBank/DDBJ whole genome shotgun (WGS) entry which is preliminary data.</text>
</comment>
<dbReference type="EMBL" id="RNRV01000008">
    <property type="protein sequence ID" value="MHO04046.1"/>
    <property type="molecule type" value="Genomic_DNA"/>
</dbReference>
<keyword evidence="1" id="KW-1133">Transmembrane helix</keyword>
<name>A0A3L0VVK4_ECOLX</name>
<accession>A0A3L0VVK4</accession>
<feature type="transmembrane region" description="Helical" evidence="1">
    <location>
        <begin position="65"/>
        <end position="82"/>
    </location>
</feature>
<feature type="transmembrane region" description="Helical" evidence="1">
    <location>
        <begin position="39"/>
        <end position="59"/>
    </location>
</feature>
<reference evidence="2" key="1">
    <citation type="submission" date="2018-10" db="EMBL/GenBank/DDBJ databases">
        <authorList>
            <consortium name="NARMS: The National Antimicrobial Resistance Monitoring System"/>
        </authorList>
    </citation>
    <scope>NUCLEOTIDE SEQUENCE [LARGE SCALE GENOMIC DNA]</scope>
    <source>
        <strain evidence="2">CVM N17EC0388</strain>
    </source>
</reference>
<keyword evidence="1" id="KW-0472">Membrane</keyword>
<dbReference type="Pfam" id="PF12966">
    <property type="entry name" value="AtpR"/>
    <property type="match status" value="1"/>
</dbReference>
<protein>
    <submittedName>
        <fullName evidence="2">ATP synthase subunit I</fullName>
    </submittedName>
</protein>
<sequence>MNEWLILSGSLFAGVVLGLLFFGGLWWTVRRGVASAQIALWFFCSLLLRSAIVMVGFWLVGGADWQRWAALLLGFIFARLVVTRVTRKMPVLIGAQYAP</sequence>
<dbReference type="AlphaFoldDB" id="A0A3L0VVK4"/>
<dbReference type="NCBIfam" id="TIGR03165">
    <property type="entry name" value="F1F0_chp_2"/>
    <property type="match status" value="1"/>
</dbReference>
<feature type="transmembrane region" description="Helical" evidence="1">
    <location>
        <begin position="6"/>
        <end position="27"/>
    </location>
</feature>
<dbReference type="InterPro" id="IPR017581">
    <property type="entry name" value="AtpR-like"/>
</dbReference>
<gene>
    <name evidence="2" type="ORF">D9F05_06620</name>
</gene>
<evidence type="ECO:0000313" key="2">
    <source>
        <dbReference type="EMBL" id="MHO04046.1"/>
    </source>
</evidence>
<keyword evidence="1" id="KW-0812">Transmembrane</keyword>
<organism evidence="2">
    <name type="scientific">Escherichia coli</name>
    <dbReference type="NCBI Taxonomy" id="562"/>
    <lineage>
        <taxon>Bacteria</taxon>
        <taxon>Pseudomonadati</taxon>
        <taxon>Pseudomonadota</taxon>
        <taxon>Gammaproteobacteria</taxon>
        <taxon>Enterobacterales</taxon>
        <taxon>Enterobacteriaceae</taxon>
        <taxon>Escherichia</taxon>
    </lineage>
</organism>
<proteinExistence type="predicted"/>